<feature type="transmembrane region" description="Helical" evidence="1">
    <location>
        <begin position="39"/>
        <end position="59"/>
    </location>
</feature>
<name>A0AAN8LTX8_9TELE</name>
<keyword evidence="1" id="KW-0812">Transmembrane</keyword>
<keyword evidence="1" id="KW-1133">Transmembrane helix</keyword>
<keyword evidence="1" id="KW-0472">Membrane</keyword>
<organism evidence="2 3">
    <name type="scientific">Coregonus suidteri</name>
    <dbReference type="NCBI Taxonomy" id="861788"/>
    <lineage>
        <taxon>Eukaryota</taxon>
        <taxon>Metazoa</taxon>
        <taxon>Chordata</taxon>
        <taxon>Craniata</taxon>
        <taxon>Vertebrata</taxon>
        <taxon>Euteleostomi</taxon>
        <taxon>Actinopterygii</taxon>
        <taxon>Neopterygii</taxon>
        <taxon>Teleostei</taxon>
        <taxon>Protacanthopterygii</taxon>
        <taxon>Salmoniformes</taxon>
        <taxon>Salmonidae</taxon>
        <taxon>Coregoninae</taxon>
        <taxon>Coregonus</taxon>
    </lineage>
</organism>
<protein>
    <submittedName>
        <fullName evidence="2">Uncharacterized protein</fullName>
    </submittedName>
</protein>
<dbReference type="EMBL" id="JAGTTL010000015">
    <property type="protein sequence ID" value="KAK6312190.1"/>
    <property type="molecule type" value="Genomic_DNA"/>
</dbReference>
<dbReference type="AlphaFoldDB" id="A0AAN8LTX8"/>
<keyword evidence="3" id="KW-1185">Reference proteome</keyword>
<evidence type="ECO:0000313" key="2">
    <source>
        <dbReference type="EMBL" id="KAK6312190.1"/>
    </source>
</evidence>
<proteinExistence type="predicted"/>
<comment type="caution">
    <text evidence="2">The sequence shown here is derived from an EMBL/GenBank/DDBJ whole genome shotgun (WGS) entry which is preliminary data.</text>
</comment>
<evidence type="ECO:0000256" key="1">
    <source>
        <dbReference type="SAM" id="Phobius"/>
    </source>
</evidence>
<sequence>MEQVQCPTWHVMENKMDTMERLQLLQLNLLNMIKLSNKVTFVVEYFIVLISMVTVCTVFEPAEPSPWLHRPSYSCKSKSKACYNWGYLAFHPKFLF</sequence>
<reference evidence="2 3" key="1">
    <citation type="submission" date="2021-04" db="EMBL/GenBank/DDBJ databases">
        <authorList>
            <person name="De Guttry C."/>
            <person name="Zahm M."/>
            <person name="Klopp C."/>
            <person name="Cabau C."/>
            <person name="Louis A."/>
            <person name="Berthelot C."/>
            <person name="Parey E."/>
            <person name="Roest Crollius H."/>
            <person name="Montfort J."/>
            <person name="Robinson-Rechavi M."/>
            <person name="Bucao C."/>
            <person name="Bouchez O."/>
            <person name="Gislard M."/>
            <person name="Lluch J."/>
            <person name="Milhes M."/>
            <person name="Lampietro C."/>
            <person name="Lopez Roques C."/>
            <person name="Donnadieu C."/>
            <person name="Braasch I."/>
            <person name="Desvignes T."/>
            <person name="Postlethwait J."/>
            <person name="Bobe J."/>
            <person name="Wedekind C."/>
            <person name="Guiguen Y."/>
        </authorList>
    </citation>
    <scope>NUCLEOTIDE SEQUENCE [LARGE SCALE GENOMIC DNA]</scope>
    <source>
        <strain evidence="2">Cs_M1</strain>
        <tissue evidence="2">Blood</tissue>
    </source>
</reference>
<gene>
    <name evidence="2" type="ORF">J4Q44_G00178540</name>
</gene>
<dbReference type="Proteomes" id="UP001356427">
    <property type="component" value="Unassembled WGS sequence"/>
</dbReference>
<accession>A0AAN8LTX8</accession>
<evidence type="ECO:0000313" key="3">
    <source>
        <dbReference type="Proteomes" id="UP001356427"/>
    </source>
</evidence>